<organism evidence="10 11">
    <name type="scientific">Aquabacter spiritensis</name>
    <dbReference type="NCBI Taxonomy" id="933073"/>
    <lineage>
        <taxon>Bacteria</taxon>
        <taxon>Pseudomonadati</taxon>
        <taxon>Pseudomonadota</taxon>
        <taxon>Alphaproteobacteria</taxon>
        <taxon>Hyphomicrobiales</taxon>
        <taxon>Xanthobacteraceae</taxon>
        <taxon>Aquabacter</taxon>
    </lineage>
</organism>
<keyword evidence="5 9" id="KW-0812">Transmembrane</keyword>
<feature type="transmembrane region" description="Helical" evidence="9">
    <location>
        <begin position="59"/>
        <end position="76"/>
    </location>
</feature>
<protein>
    <submittedName>
        <fullName evidence="10">Putative PurR-regulated permease PerM</fullName>
    </submittedName>
</protein>
<feature type="region of interest" description="Disordered" evidence="8">
    <location>
        <begin position="647"/>
        <end position="667"/>
    </location>
</feature>
<dbReference type="OrthoDB" id="9799225at2"/>
<dbReference type="Pfam" id="PF01594">
    <property type="entry name" value="AI-2E_transport"/>
    <property type="match status" value="2"/>
</dbReference>
<evidence type="ECO:0000256" key="9">
    <source>
        <dbReference type="SAM" id="Phobius"/>
    </source>
</evidence>
<comment type="subcellular location">
    <subcellularLocation>
        <location evidence="1">Cell membrane</location>
        <topology evidence="1">Multi-pass membrane protein</topology>
    </subcellularLocation>
</comment>
<feature type="compositionally biased region" description="Basic and acidic residues" evidence="8">
    <location>
        <begin position="655"/>
        <end position="667"/>
    </location>
</feature>
<proteinExistence type="inferred from homology"/>
<dbReference type="EMBL" id="SMAI01000018">
    <property type="protein sequence ID" value="TCT01565.1"/>
    <property type="molecule type" value="Genomic_DNA"/>
</dbReference>
<evidence type="ECO:0000256" key="3">
    <source>
        <dbReference type="ARBA" id="ARBA00022448"/>
    </source>
</evidence>
<evidence type="ECO:0000256" key="7">
    <source>
        <dbReference type="ARBA" id="ARBA00023136"/>
    </source>
</evidence>
<keyword evidence="4" id="KW-1003">Cell membrane</keyword>
<evidence type="ECO:0000256" key="5">
    <source>
        <dbReference type="ARBA" id="ARBA00022692"/>
    </source>
</evidence>
<dbReference type="PANTHER" id="PTHR21716">
    <property type="entry name" value="TRANSMEMBRANE PROTEIN"/>
    <property type="match status" value="1"/>
</dbReference>
<evidence type="ECO:0000256" key="8">
    <source>
        <dbReference type="SAM" id="MobiDB-lite"/>
    </source>
</evidence>
<dbReference type="PANTHER" id="PTHR21716:SF53">
    <property type="entry name" value="PERMEASE PERM-RELATED"/>
    <property type="match status" value="1"/>
</dbReference>
<feature type="transmembrane region" description="Helical" evidence="9">
    <location>
        <begin position="88"/>
        <end position="110"/>
    </location>
</feature>
<evidence type="ECO:0000256" key="1">
    <source>
        <dbReference type="ARBA" id="ARBA00004651"/>
    </source>
</evidence>
<comment type="similarity">
    <text evidence="2">Belongs to the autoinducer-2 exporter (AI-2E) (TC 2.A.86) family.</text>
</comment>
<accession>A0A4R3LSJ8</accession>
<dbReference type="InterPro" id="IPR002549">
    <property type="entry name" value="AI-2E-like"/>
</dbReference>
<keyword evidence="7 9" id="KW-0472">Membrane</keyword>
<dbReference type="GO" id="GO:0005886">
    <property type="term" value="C:plasma membrane"/>
    <property type="evidence" value="ECO:0007669"/>
    <property type="project" value="UniProtKB-SubCell"/>
</dbReference>
<comment type="caution">
    <text evidence="10">The sequence shown here is derived from an EMBL/GenBank/DDBJ whole genome shotgun (WGS) entry which is preliminary data.</text>
</comment>
<keyword evidence="6 9" id="KW-1133">Transmembrane helix</keyword>
<reference evidence="10 11" key="1">
    <citation type="submission" date="2019-03" db="EMBL/GenBank/DDBJ databases">
        <title>Genomic Encyclopedia of Type Strains, Phase IV (KMG-IV): sequencing the most valuable type-strain genomes for metagenomic binning, comparative biology and taxonomic classification.</title>
        <authorList>
            <person name="Goeker M."/>
        </authorList>
    </citation>
    <scope>NUCLEOTIDE SEQUENCE [LARGE SCALE GENOMIC DNA]</scope>
    <source>
        <strain evidence="10 11">DSM 9035</strain>
    </source>
</reference>
<feature type="transmembrane region" description="Helical" evidence="9">
    <location>
        <begin position="314"/>
        <end position="335"/>
    </location>
</feature>
<feature type="transmembrane region" description="Helical" evidence="9">
    <location>
        <begin position="279"/>
        <end position="302"/>
    </location>
</feature>
<dbReference type="Proteomes" id="UP000294664">
    <property type="component" value="Unassembled WGS sequence"/>
</dbReference>
<feature type="transmembrane region" description="Helical" evidence="9">
    <location>
        <begin position="36"/>
        <end position="53"/>
    </location>
</feature>
<evidence type="ECO:0000256" key="6">
    <source>
        <dbReference type="ARBA" id="ARBA00022989"/>
    </source>
</evidence>
<sequence length="667" mass="71908">MKPPAADRASGDRASRSKPLVIPDGLPKIAFGTDKVNWLIGFVTIVAMLYFARDVLVPIALAVLLSFVLAPLILGLRRLRLPRTLSVIVVVAFAFVGIVTLGGVVASQIVELATDLPRYQQTMREKIRTLKDTAEGSGTFDRLGQMFQDLGREIDRPDIPAPGGPMPSATSADPLPVEIHDRAPGTIGMLQSVIEPLVHPLATTGIIIIFVIFILLQREDLRNRFIRLAGAQDIQRTTAALDEAAARLSRFFLTQVALNAAFGTVIGFGLWVIGVPSPALWGLLAGVLRFVPYVGAIIAALLPITLAMAVDPGWSIVVWTVVLFAVVEPLVGHIIEPMVYGRSTGLSPVAVVVCATFWTWLWGPIGLVLSTPLTLCLVVLGRHVDQLDYLDVMLGDRPALSASELFYQRMLASDPTEATSKAEEFLKEGTLLGYLDEVALPGLRLAERDAERGSLDDERVERLRTSVSELLDNLSDYDDVARDGDTHDVETEAALDESGRPARVRPRFDPSALPERWQGATPVLSLALRSGLDAAAAAVAADLVGRHGLVTRLEGPDQLSSGALSDLGRAGFAVAMLSTLETRSAALMRYSVRRLRRRIPGARIILCAWGAQEDRAFRTTLETGSGADIVATTMDEMLAGLIRLAAEETGTPPTDGREPNDARLVDA</sequence>
<feature type="transmembrane region" description="Helical" evidence="9">
    <location>
        <begin position="251"/>
        <end position="273"/>
    </location>
</feature>
<dbReference type="AlphaFoldDB" id="A0A4R3LSJ8"/>
<name>A0A4R3LSJ8_9HYPH</name>
<evidence type="ECO:0000256" key="4">
    <source>
        <dbReference type="ARBA" id="ARBA00022475"/>
    </source>
</evidence>
<feature type="region of interest" description="Disordered" evidence="8">
    <location>
        <begin position="491"/>
        <end position="510"/>
    </location>
</feature>
<feature type="transmembrane region" description="Helical" evidence="9">
    <location>
        <begin position="355"/>
        <end position="380"/>
    </location>
</feature>
<gene>
    <name evidence="10" type="ORF">EDC64_11864</name>
</gene>
<feature type="transmembrane region" description="Helical" evidence="9">
    <location>
        <begin position="197"/>
        <end position="216"/>
    </location>
</feature>
<dbReference type="RefSeq" id="WP_132035259.1">
    <property type="nucleotide sequence ID" value="NZ_SMAI01000018.1"/>
</dbReference>
<evidence type="ECO:0000256" key="2">
    <source>
        <dbReference type="ARBA" id="ARBA00009773"/>
    </source>
</evidence>
<keyword evidence="3" id="KW-0813">Transport</keyword>
<keyword evidence="11" id="KW-1185">Reference proteome</keyword>
<evidence type="ECO:0000313" key="11">
    <source>
        <dbReference type="Proteomes" id="UP000294664"/>
    </source>
</evidence>
<evidence type="ECO:0000313" key="10">
    <source>
        <dbReference type="EMBL" id="TCT01565.1"/>
    </source>
</evidence>